<evidence type="ECO:0000313" key="2">
    <source>
        <dbReference type="Proteomes" id="UP000760668"/>
    </source>
</evidence>
<comment type="caution">
    <text evidence="1">The sequence shown here is derived from an EMBL/GenBank/DDBJ whole genome shotgun (WGS) entry which is preliminary data.</text>
</comment>
<evidence type="ECO:0000313" key="1">
    <source>
        <dbReference type="EMBL" id="HJG86368.1"/>
    </source>
</evidence>
<dbReference type="Proteomes" id="UP000760668">
    <property type="component" value="Unassembled WGS sequence"/>
</dbReference>
<accession>A0A921MKN8</accession>
<reference evidence="1" key="1">
    <citation type="journal article" date="2021" name="PeerJ">
        <title>Extensive microbial diversity within the chicken gut microbiome revealed by metagenomics and culture.</title>
        <authorList>
            <person name="Gilroy R."/>
            <person name="Ravi A."/>
            <person name="Getino M."/>
            <person name="Pursley I."/>
            <person name="Horton D.L."/>
            <person name="Alikhan N.F."/>
            <person name="Baker D."/>
            <person name="Gharbi K."/>
            <person name="Hall N."/>
            <person name="Watson M."/>
            <person name="Adriaenssens E.M."/>
            <person name="Foster-Nyarko E."/>
            <person name="Jarju S."/>
            <person name="Secka A."/>
            <person name="Antonio M."/>
            <person name="Oren A."/>
            <person name="Chaudhuri R.R."/>
            <person name="La Ragione R."/>
            <person name="Hildebrand F."/>
            <person name="Pallen M.J."/>
        </authorList>
    </citation>
    <scope>NUCLEOTIDE SEQUENCE</scope>
    <source>
        <strain evidence="1">CHK179-5677</strain>
    </source>
</reference>
<sequence length="51" mass="5746">MVKSAYAVFKYIEVYPAVKKDGVANQRVTILRRVGAEKLSITPNEYMAGRI</sequence>
<proteinExistence type="predicted"/>
<protein>
    <submittedName>
        <fullName evidence="1">Uncharacterized protein</fullName>
    </submittedName>
</protein>
<organism evidence="1 2">
    <name type="scientific">Pseudoflavonifractor capillosus</name>
    <dbReference type="NCBI Taxonomy" id="106588"/>
    <lineage>
        <taxon>Bacteria</taxon>
        <taxon>Bacillati</taxon>
        <taxon>Bacillota</taxon>
        <taxon>Clostridia</taxon>
        <taxon>Eubacteriales</taxon>
        <taxon>Oscillospiraceae</taxon>
        <taxon>Pseudoflavonifractor</taxon>
    </lineage>
</organism>
<reference evidence="1" key="2">
    <citation type="submission" date="2021-09" db="EMBL/GenBank/DDBJ databases">
        <authorList>
            <person name="Gilroy R."/>
        </authorList>
    </citation>
    <scope>NUCLEOTIDE SEQUENCE</scope>
    <source>
        <strain evidence="1">CHK179-5677</strain>
    </source>
</reference>
<dbReference type="AlphaFoldDB" id="A0A921MKN8"/>
<gene>
    <name evidence="1" type="ORF">K8V01_05005</name>
</gene>
<dbReference type="RefSeq" id="WP_294532086.1">
    <property type="nucleotide sequence ID" value="NZ_DYUC01000046.1"/>
</dbReference>
<name>A0A921MKN8_9FIRM</name>
<dbReference type="EMBL" id="DYUC01000046">
    <property type="protein sequence ID" value="HJG86368.1"/>
    <property type="molecule type" value="Genomic_DNA"/>
</dbReference>